<name>A0A1V6SL32_9EURO</name>
<keyword evidence="3" id="KW-1185">Reference proteome</keyword>
<feature type="region of interest" description="Disordered" evidence="1">
    <location>
        <begin position="1"/>
        <end position="21"/>
    </location>
</feature>
<evidence type="ECO:0000313" key="2">
    <source>
        <dbReference type="EMBL" id="OQE14656.1"/>
    </source>
</evidence>
<dbReference type="AlphaFoldDB" id="A0A1V6SL32"/>
<dbReference type="Proteomes" id="UP000191342">
    <property type="component" value="Unassembled WGS sequence"/>
</dbReference>
<accession>A0A1V6SL32</accession>
<dbReference type="EMBL" id="MLQL01000036">
    <property type="protein sequence ID" value="OQE14656.1"/>
    <property type="molecule type" value="Genomic_DNA"/>
</dbReference>
<evidence type="ECO:0000313" key="3">
    <source>
        <dbReference type="Proteomes" id="UP000191342"/>
    </source>
</evidence>
<dbReference type="OrthoDB" id="4369561at2759"/>
<evidence type="ECO:0000256" key="1">
    <source>
        <dbReference type="SAM" id="MobiDB-lite"/>
    </source>
</evidence>
<dbReference type="STRING" id="254877.A0A1V6SL32"/>
<comment type="caution">
    <text evidence="2">The sequence shown here is derived from an EMBL/GenBank/DDBJ whole genome shotgun (WGS) entry which is preliminary data.</text>
</comment>
<proteinExistence type="predicted"/>
<organism evidence="2 3">
    <name type="scientific">Penicillium flavigenum</name>
    <dbReference type="NCBI Taxonomy" id="254877"/>
    <lineage>
        <taxon>Eukaryota</taxon>
        <taxon>Fungi</taxon>
        <taxon>Dikarya</taxon>
        <taxon>Ascomycota</taxon>
        <taxon>Pezizomycotina</taxon>
        <taxon>Eurotiomycetes</taxon>
        <taxon>Eurotiomycetidae</taxon>
        <taxon>Eurotiales</taxon>
        <taxon>Aspergillaceae</taxon>
        <taxon>Penicillium</taxon>
    </lineage>
</organism>
<protein>
    <submittedName>
        <fullName evidence="2">Uncharacterized protein</fullName>
    </submittedName>
</protein>
<gene>
    <name evidence="2" type="ORF">PENFLA_c036G01462</name>
</gene>
<sequence>MLYPARPDHLDPITSEIRGDDLSDAIPNIKGMETSRFSCVPYMTAPVPAPEKANCASSNLSMVGDF</sequence>
<reference evidence="3" key="1">
    <citation type="journal article" date="2017" name="Nat. Microbiol.">
        <title>Global analysis of biosynthetic gene clusters reveals vast potential of secondary metabolite production in Penicillium species.</title>
        <authorList>
            <person name="Nielsen J.C."/>
            <person name="Grijseels S."/>
            <person name="Prigent S."/>
            <person name="Ji B."/>
            <person name="Dainat J."/>
            <person name="Nielsen K.F."/>
            <person name="Frisvad J.C."/>
            <person name="Workman M."/>
            <person name="Nielsen J."/>
        </authorList>
    </citation>
    <scope>NUCLEOTIDE SEQUENCE [LARGE SCALE GENOMIC DNA]</scope>
    <source>
        <strain evidence="3">IBT 14082</strain>
    </source>
</reference>